<dbReference type="AlphaFoldDB" id="A0AAV8V715"/>
<accession>A0AAV8V715</accession>
<evidence type="ECO:0000313" key="1">
    <source>
        <dbReference type="EMBL" id="KAJ8909985.1"/>
    </source>
</evidence>
<evidence type="ECO:0000313" key="2">
    <source>
        <dbReference type="Proteomes" id="UP001159042"/>
    </source>
</evidence>
<protein>
    <recommendedName>
        <fullName evidence="3">Regulatory protein zeste</fullName>
    </recommendedName>
</protein>
<keyword evidence="2" id="KW-1185">Reference proteome</keyword>
<name>A0AAV8V715_9CUCU</name>
<dbReference type="EMBL" id="JANEYG010000378">
    <property type="protein sequence ID" value="KAJ8909985.1"/>
    <property type="molecule type" value="Genomic_DNA"/>
</dbReference>
<reference evidence="1 2" key="1">
    <citation type="journal article" date="2023" name="Insect Mol. Biol.">
        <title>Genome sequencing provides insights into the evolution of gene families encoding plant cell wall-degrading enzymes in longhorned beetles.</title>
        <authorList>
            <person name="Shin N.R."/>
            <person name="Okamura Y."/>
            <person name="Kirsch R."/>
            <person name="Pauchet Y."/>
        </authorList>
    </citation>
    <scope>NUCLEOTIDE SEQUENCE [LARGE SCALE GENOMIC DNA]</scope>
    <source>
        <strain evidence="1">EAD_L_NR</strain>
    </source>
</reference>
<comment type="caution">
    <text evidence="1">The sequence shown here is derived from an EMBL/GenBank/DDBJ whole genome shotgun (WGS) entry which is preliminary data.</text>
</comment>
<sequence length="256" mass="28518">MFQFLKTHKELIAGRFSSSFTTKTAELLWCQLSEVLNSMPGPKKEHGKIYAAELKQKNSRIAKYAEGTGGGPPDTSNLSHTEQEIMSLVSKISAEGDGWIKESAVHNIEEESQVLVDIAVCNTDFSTTQSSHFNMNSTTYDDDDRNDIPGSIKLSKTDVSYTKAATLEIKGSCTKGTPKRKRLQYTAAASENLAKNVAEKNVIKKKYYEEKLTLLKTRNELNERKVAALEKIATSLEKLSNICILPQQADENFLMQ</sequence>
<evidence type="ECO:0008006" key="3">
    <source>
        <dbReference type="Google" id="ProtNLM"/>
    </source>
</evidence>
<dbReference type="Proteomes" id="UP001159042">
    <property type="component" value="Unassembled WGS sequence"/>
</dbReference>
<organism evidence="1 2">
    <name type="scientific">Exocentrus adspersus</name>
    <dbReference type="NCBI Taxonomy" id="1586481"/>
    <lineage>
        <taxon>Eukaryota</taxon>
        <taxon>Metazoa</taxon>
        <taxon>Ecdysozoa</taxon>
        <taxon>Arthropoda</taxon>
        <taxon>Hexapoda</taxon>
        <taxon>Insecta</taxon>
        <taxon>Pterygota</taxon>
        <taxon>Neoptera</taxon>
        <taxon>Endopterygota</taxon>
        <taxon>Coleoptera</taxon>
        <taxon>Polyphaga</taxon>
        <taxon>Cucujiformia</taxon>
        <taxon>Chrysomeloidea</taxon>
        <taxon>Cerambycidae</taxon>
        <taxon>Lamiinae</taxon>
        <taxon>Acanthocinini</taxon>
        <taxon>Exocentrus</taxon>
    </lineage>
</organism>
<gene>
    <name evidence="1" type="ORF">NQ315_013578</name>
</gene>
<proteinExistence type="predicted"/>